<proteinExistence type="predicted"/>
<organism evidence="1 2">
    <name type="scientific">Quercus rubra</name>
    <name type="common">Northern red oak</name>
    <name type="synonym">Quercus borealis</name>
    <dbReference type="NCBI Taxonomy" id="3512"/>
    <lineage>
        <taxon>Eukaryota</taxon>
        <taxon>Viridiplantae</taxon>
        <taxon>Streptophyta</taxon>
        <taxon>Embryophyta</taxon>
        <taxon>Tracheophyta</taxon>
        <taxon>Spermatophyta</taxon>
        <taxon>Magnoliopsida</taxon>
        <taxon>eudicotyledons</taxon>
        <taxon>Gunneridae</taxon>
        <taxon>Pentapetalae</taxon>
        <taxon>rosids</taxon>
        <taxon>fabids</taxon>
        <taxon>Fagales</taxon>
        <taxon>Fagaceae</taxon>
        <taxon>Quercus</taxon>
    </lineage>
</organism>
<evidence type="ECO:0000313" key="2">
    <source>
        <dbReference type="Proteomes" id="UP001324115"/>
    </source>
</evidence>
<dbReference type="Proteomes" id="UP001324115">
    <property type="component" value="Unassembled WGS sequence"/>
</dbReference>
<name>A0AAN7G3Q0_QUERU</name>
<accession>A0AAN7G3Q0</accession>
<sequence length="126" mass="14339">MAATSVVSNQQHKPQDTVYVSCSANWAYEISKHIPPVSKISIPLPPITKGTVGILGTTGTNWPLMVYCVVKYNEVSQHWQFLYSSLASKDNQLCKNKCFVKVTEEGFFKRNEKKQWEYIPSKKLQP</sequence>
<gene>
    <name evidence="1" type="ORF">RGQ29_000531</name>
</gene>
<keyword evidence="2" id="KW-1185">Reference proteome</keyword>
<reference evidence="1 2" key="1">
    <citation type="journal article" date="2023" name="G3 (Bethesda)">
        <title>A haplotype-resolved chromosome-scale genome for Quercus rubra L. provides insights into the genetics of adaptive traits for red oak species.</title>
        <authorList>
            <person name="Kapoor B."/>
            <person name="Jenkins J."/>
            <person name="Schmutz J."/>
            <person name="Zhebentyayeva T."/>
            <person name="Kuelheim C."/>
            <person name="Coggeshall M."/>
            <person name="Heim C."/>
            <person name="Lasky J.R."/>
            <person name="Leites L."/>
            <person name="Islam-Faridi N."/>
            <person name="Romero-Severson J."/>
            <person name="DeLeo V.L."/>
            <person name="Lucas S.M."/>
            <person name="Lazic D."/>
            <person name="Gailing O."/>
            <person name="Carlson J."/>
            <person name="Staton M."/>
        </authorList>
    </citation>
    <scope>NUCLEOTIDE SEQUENCE [LARGE SCALE GENOMIC DNA]</scope>
    <source>
        <strain evidence="1">Pseudo-F2</strain>
    </source>
</reference>
<dbReference type="EMBL" id="JAXUIC010000001">
    <property type="protein sequence ID" value="KAK4606322.1"/>
    <property type="molecule type" value="Genomic_DNA"/>
</dbReference>
<evidence type="ECO:0000313" key="1">
    <source>
        <dbReference type="EMBL" id="KAK4606322.1"/>
    </source>
</evidence>
<protein>
    <submittedName>
        <fullName evidence="1">Uncharacterized protein</fullName>
    </submittedName>
</protein>
<dbReference type="AlphaFoldDB" id="A0AAN7G3Q0"/>
<comment type="caution">
    <text evidence="1">The sequence shown here is derived from an EMBL/GenBank/DDBJ whole genome shotgun (WGS) entry which is preliminary data.</text>
</comment>